<evidence type="ECO:0000313" key="2">
    <source>
        <dbReference type="Proteomes" id="UP000580839"/>
    </source>
</evidence>
<reference evidence="1 2" key="1">
    <citation type="submission" date="2020-04" db="EMBL/GenBank/DDBJ databases">
        <title>Metagenomic profiling of ammonia- and methane-oxidizing microorganisms in a Dutch drinking water treatment plant.</title>
        <authorList>
            <person name="Poghosyan L."/>
            <person name="Leucker S."/>
        </authorList>
    </citation>
    <scope>NUCLEOTIDE SEQUENCE [LARGE SCALE GENOMIC DNA]</scope>
    <source>
        <strain evidence="1">S-RSF-IL-03</strain>
    </source>
</reference>
<protein>
    <submittedName>
        <fullName evidence="1">Uncharacterized protein</fullName>
    </submittedName>
</protein>
<proteinExistence type="predicted"/>
<dbReference type="Proteomes" id="UP000580839">
    <property type="component" value="Unassembled WGS sequence"/>
</dbReference>
<evidence type="ECO:0000313" key="1">
    <source>
        <dbReference type="EMBL" id="NOT34834.1"/>
    </source>
</evidence>
<dbReference type="AlphaFoldDB" id="A0A849SQC0"/>
<sequence length="152" mass="17497">MSQERRKEPRNPRATFDSLAREAIERCVPETRQPTASWHQAVNHAWVRWPIEGGRWRFLALMRHLDWISGEVGFANDPVDMQVLALHPGSTGDEGGGARARLGDLLGEGDRWWRGGAREHELVERLEWMALQLHVKGPSYFHHHPLVARSER</sequence>
<dbReference type="EMBL" id="JABFRW010000150">
    <property type="protein sequence ID" value="NOT34834.1"/>
    <property type="molecule type" value="Genomic_DNA"/>
</dbReference>
<name>A0A849SQC0_UNCEI</name>
<accession>A0A849SQC0</accession>
<gene>
    <name evidence="1" type="ORF">HOP12_11785</name>
</gene>
<organism evidence="1 2">
    <name type="scientific">Eiseniibacteriota bacterium</name>
    <dbReference type="NCBI Taxonomy" id="2212470"/>
    <lineage>
        <taxon>Bacteria</taxon>
        <taxon>Candidatus Eiseniibacteriota</taxon>
    </lineage>
</organism>
<comment type="caution">
    <text evidence="1">The sequence shown here is derived from an EMBL/GenBank/DDBJ whole genome shotgun (WGS) entry which is preliminary data.</text>
</comment>